<keyword evidence="5 6" id="KW-0472">Membrane</keyword>
<dbReference type="Proteomes" id="UP000012015">
    <property type="component" value="Unassembled WGS sequence"/>
</dbReference>
<dbReference type="eggNOG" id="COG0785">
    <property type="taxonomic scope" value="Bacteria"/>
</dbReference>
<organism evidence="8 9">
    <name type="scientific">Paeniglutamicibacter gangotriensis Lz1y</name>
    <dbReference type="NCBI Taxonomy" id="1276920"/>
    <lineage>
        <taxon>Bacteria</taxon>
        <taxon>Bacillati</taxon>
        <taxon>Actinomycetota</taxon>
        <taxon>Actinomycetes</taxon>
        <taxon>Micrococcales</taxon>
        <taxon>Micrococcaceae</taxon>
        <taxon>Paeniglutamicibacter</taxon>
    </lineage>
</organism>
<accession>M7NK53</accession>
<keyword evidence="3 6" id="KW-0812">Transmembrane</keyword>
<evidence type="ECO:0000256" key="5">
    <source>
        <dbReference type="ARBA" id="ARBA00023136"/>
    </source>
</evidence>
<feature type="transmembrane region" description="Helical" evidence="6">
    <location>
        <begin position="144"/>
        <end position="174"/>
    </location>
</feature>
<evidence type="ECO:0000256" key="3">
    <source>
        <dbReference type="ARBA" id="ARBA00022692"/>
    </source>
</evidence>
<keyword evidence="4 6" id="KW-1133">Transmembrane helix</keyword>
<evidence type="ECO:0000256" key="4">
    <source>
        <dbReference type="ARBA" id="ARBA00022989"/>
    </source>
</evidence>
<dbReference type="InterPro" id="IPR003834">
    <property type="entry name" value="Cyt_c_assmbl_TM_dom"/>
</dbReference>
<feature type="transmembrane region" description="Helical" evidence="6">
    <location>
        <begin position="27"/>
        <end position="57"/>
    </location>
</feature>
<evidence type="ECO:0000259" key="7">
    <source>
        <dbReference type="Pfam" id="PF02683"/>
    </source>
</evidence>
<name>M7NK53_9MICC</name>
<dbReference type="GO" id="GO:0016020">
    <property type="term" value="C:membrane"/>
    <property type="evidence" value="ECO:0007669"/>
    <property type="project" value="UniProtKB-SubCell"/>
</dbReference>
<comment type="similarity">
    <text evidence="2">Belongs to the DsbD family.</text>
</comment>
<feature type="transmembrane region" description="Helical" evidence="6">
    <location>
        <begin position="227"/>
        <end position="247"/>
    </location>
</feature>
<dbReference type="PANTHER" id="PTHR31272">
    <property type="entry name" value="CYTOCHROME C-TYPE BIOGENESIS PROTEIN HI_1454-RELATED"/>
    <property type="match status" value="1"/>
</dbReference>
<evidence type="ECO:0000313" key="8">
    <source>
        <dbReference type="EMBL" id="EMQ98913.1"/>
    </source>
</evidence>
<evidence type="ECO:0000313" key="9">
    <source>
        <dbReference type="Proteomes" id="UP000012015"/>
    </source>
</evidence>
<dbReference type="Pfam" id="PF02683">
    <property type="entry name" value="DsbD_TM"/>
    <property type="match status" value="1"/>
</dbReference>
<dbReference type="InterPro" id="IPR051790">
    <property type="entry name" value="Cytochrome_c-biogenesis_DsbD"/>
</dbReference>
<comment type="subcellular location">
    <subcellularLocation>
        <location evidence="1">Membrane</location>
        <topology evidence="1">Multi-pass membrane protein</topology>
    </subcellularLocation>
</comment>
<evidence type="ECO:0000256" key="6">
    <source>
        <dbReference type="SAM" id="Phobius"/>
    </source>
</evidence>
<comment type="caution">
    <text evidence="8">The sequence shown here is derived from an EMBL/GenBank/DDBJ whole genome shotgun (WGS) entry which is preliminary data.</text>
</comment>
<proteinExistence type="inferred from homology"/>
<dbReference type="AlphaFoldDB" id="M7NK53"/>
<dbReference type="PANTHER" id="PTHR31272:SF4">
    <property type="entry name" value="CYTOCHROME C-TYPE BIOGENESIS PROTEIN HI_1454-RELATED"/>
    <property type="match status" value="1"/>
</dbReference>
<dbReference type="GO" id="GO:0017004">
    <property type="term" value="P:cytochrome complex assembly"/>
    <property type="evidence" value="ECO:0007669"/>
    <property type="project" value="InterPro"/>
</dbReference>
<evidence type="ECO:0000256" key="1">
    <source>
        <dbReference type="ARBA" id="ARBA00004141"/>
    </source>
</evidence>
<dbReference type="EMBL" id="AOCK01000004">
    <property type="protein sequence ID" value="EMQ98913.1"/>
    <property type="molecule type" value="Genomic_DNA"/>
</dbReference>
<evidence type="ECO:0000256" key="2">
    <source>
        <dbReference type="ARBA" id="ARBA00006143"/>
    </source>
</evidence>
<keyword evidence="9" id="KW-1185">Reference proteome</keyword>
<feature type="transmembrane region" description="Helical" evidence="6">
    <location>
        <begin position="109"/>
        <end position="132"/>
    </location>
</feature>
<feature type="transmembrane region" description="Helical" evidence="6">
    <location>
        <begin position="78"/>
        <end position="103"/>
    </location>
</feature>
<dbReference type="PATRIC" id="fig|1276920.7.peg.1671"/>
<feature type="transmembrane region" description="Helical" evidence="6">
    <location>
        <begin position="186"/>
        <end position="207"/>
    </location>
</feature>
<sequence>MIHPALNAAVAVAQGNPFAEIVMDGSLLLAVPVAILAGLVSFLSPCVLPLVPGYLGYVTGLSGADLAEQKRGRMLTGISLFILGFTAVFVLAGSIFSQVAYWMQYKGSWVTQLLGVVVILMGIVFMGGFSFMQRDAKIHRKPPAGLWGAPVLGVTFGLGWAPCIGPTLAAVLAMSTGPDASAAKGGLLTFFYCMGLGLPFVFIALGLRRGMGALKFFRRHQLAVMRLGGGLLILLGVLMATGLWGTWVSQLQNWFASEVQLPI</sequence>
<feature type="domain" description="Cytochrome C biogenesis protein transmembrane" evidence="7">
    <location>
        <begin position="28"/>
        <end position="208"/>
    </location>
</feature>
<reference evidence="8 9" key="1">
    <citation type="journal article" date="2013" name="Genome Announc.">
        <title>Draft Genome Sequence of Arthrobacter gangotriensis Strain Lz1yT, Isolated from a Penguin Rookery Soil Sample Collected in Antarctica, near the Indian Station Dakshin Gangotri.</title>
        <authorList>
            <person name="Shivaji S."/>
            <person name="Ara S."/>
            <person name="Bandi S."/>
            <person name="Singh A."/>
            <person name="Kumar Pinnaka A."/>
        </authorList>
    </citation>
    <scope>NUCLEOTIDE SEQUENCE [LARGE SCALE GENOMIC DNA]</scope>
    <source>
        <strain evidence="8 9">Lz1y</strain>
    </source>
</reference>
<gene>
    <name evidence="8" type="ORF">ADIAG_01671</name>
</gene>
<protein>
    <submittedName>
        <fullName evidence="8">Cytochrome c biogenesis protein transmembrane domain-containing protein</fullName>
    </submittedName>
</protein>
<dbReference type="STRING" id="1276920.ADIAG_01671"/>